<dbReference type="EnsemblPlants" id="TraesCS4A02G366700.1">
    <property type="protein sequence ID" value="TraesCS4A02G366700.1"/>
    <property type="gene ID" value="TraesCS4A02G366700"/>
</dbReference>
<dbReference type="Gramene" id="TraesCS4A03G0905100.1">
    <property type="protein sequence ID" value="TraesCS4A03G0905100.1.CDS"/>
    <property type="gene ID" value="TraesCS4A03G0905100"/>
</dbReference>
<dbReference type="Gene3D" id="1.20.1280.50">
    <property type="match status" value="1"/>
</dbReference>
<dbReference type="KEGG" id="taes:123087830"/>
<dbReference type="Gramene" id="TraesCAD_scaffold_026361_01G000600.1">
    <property type="protein sequence ID" value="TraesCAD_scaffold_026361_01G000600.1"/>
    <property type="gene ID" value="TraesCAD_scaffold_026361_01G000600"/>
</dbReference>
<accession>A0A3B6I400</accession>
<dbReference type="Gramene" id="TraesWEE_scaffold_012323_01G000500.1">
    <property type="protein sequence ID" value="TraesWEE_scaffold_012323_01G000500.1"/>
    <property type="gene ID" value="TraesWEE_scaffold_012323_01G000500"/>
</dbReference>
<dbReference type="RefSeq" id="XP_044365879.1">
    <property type="nucleotide sequence ID" value="XM_044509944.1"/>
</dbReference>
<feature type="compositionally biased region" description="Basic and acidic residues" evidence="1">
    <location>
        <begin position="476"/>
        <end position="491"/>
    </location>
</feature>
<dbReference type="Proteomes" id="UP000019116">
    <property type="component" value="Chromosome 4A"/>
</dbReference>
<name>A0A3B6I400_WHEAT</name>
<feature type="domain" description="F-box" evidence="2">
    <location>
        <begin position="14"/>
        <end position="53"/>
    </location>
</feature>
<reference evidence="4" key="2">
    <citation type="submission" date="2018-10" db="UniProtKB">
        <authorList>
            <consortium name="EnsemblPlants"/>
        </authorList>
    </citation>
    <scope>IDENTIFICATION</scope>
</reference>
<dbReference type="InterPro" id="IPR056594">
    <property type="entry name" value="AT5G49610-like_b-prop"/>
</dbReference>
<sequence length="533" mass="58432">MAEPPRHRTSPPALPHELVEEILLRLPHDDPACLLRASFACKAWGRAVSQPDFRGRFIKEHQHRPLPLIGFLHNWEDERVPRFFSTIASPFSLPAPDRASWLALDCRHGRALFLSESEGSGAQQLLVWDLNTGVQRRIPVPPLHSSYVYRTAAVLCPADGCDHRDCNGGPFRVVFVFTMVRCVLMWPGVTSVCVYSSETGTWSGELGKISHQFHALTFTCHSSLLLGRSLLYFMSDGGFILEYDLASNVLTGFETPYNSNKQIFNLMVAEDGGIGVSEGFSSHLKLWSREESDAQWVLSRVIHLQNSLPPAALVDAEAELMVLGFAEGVNVIFVNTVAGLFTIELQSERVKKVCDDHGFCNLIPVVSFYTPVDRLEYQDLLPSIPSENVGDEEGGEEEKTVDEAQQLLDKGSNTIKEGGFVDAVERVSHDLNARVGGHGEVAPGCASTFDKYECAYIAQEVNDSLDDVSRSVSNEESVKGTSSKDDAEDSKTSGSNGEDAAPSSEKGDSQEGTVLSLSLSLDQQCCQGCTTAW</sequence>
<dbReference type="Pfam" id="PF23635">
    <property type="entry name" value="Beta-prop_AT5G49610-like"/>
    <property type="match status" value="1"/>
</dbReference>
<reference evidence="4" key="1">
    <citation type="submission" date="2018-08" db="EMBL/GenBank/DDBJ databases">
        <authorList>
            <person name="Rossello M."/>
        </authorList>
    </citation>
    <scope>NUCLEOTIDE SEQUENCE [LARGE SCALE GENOMIC DNA]</scope>
    <source>
        <strain evidence="4">cv. Chinese Spring</strain>
    </source>
</reference>
<dbReference type="Pfam" id="PF00646">
    <property type="entry name" value="F-box"/>
    <property type="match status" value="1"/>
</dbReference>
<dbReference type="Gramene" id="TraesCS4A02G366700.1">
    <property type="protein sequence ID" value="TraesCS4A02G366700.1"/>
    <property type="gene ID" value="TraesCS4A02G366700"/>
</dbReference>
<dbReference type="InterPro" id="IPR036047">
    <property type="entry name" value="F-box-like_dom_sf"/>
</dbReference>
<organism evidence="4">
    <name type="scientific">Triticum aestivum</name>
    <name type="common">Wheat</name>
    <dbReference type="NCBI Taxonomy" id="4565"/>
    <lineage>
        <taxon>Eukaryota</taxon>
        <taxon>Viridiplantae</taxon>
        <taxon>Streptophyta</taxon>
        <taxon>Embryophyta</taxon>
        <taxon>Tracheophyta</taxon>
        <taxon>Spermatophyta</taxon>
        <taxon>Magnoliopsida</taxon>
        <taxon>Liliopsida</taxon>
        <taxon>Poales</taxon>
        <taxon>Poaceae</taxon>
        <taxon>BOP clade</taxon>
        <taxon>Pooideae</taxon>
        <taxon>Triticodae</taxon>
        <taxon>Triticeae</taxon>
        <taxon>Triticinae</taxon>
        <taxon>Triticum</taxon>
    </lineage>
</organism>
<dbReference type="SUPFAM" id="SSF81383">
    <property type="entry name" value="F-box domain"/>
    <property type="match status" value="1"/>
</dbReference>
<evidence type="ECO:0000256" key="1">
    <source>
        <dbReference type="SAM" id="MobiDB-lite"/>
    </source>
</evidence>
<evidence type="ECO:0000259" key="3">
    <source>
        <dbReference type="Pfam" id="PF23635"/>
    </source>
</evidence>
<proteinExistence type="predicted"/>
<keyword evidence="5" id="KW-1185">Reference proteome</keyword>
<dbReference type="PANTHER" id="PTHR32133:SF404">
    <property type="entry name" value="F-BOX DOMAIN-CONTAINING PROTEIN"/>
    <property type="match status" value="1"/>
</dbReference>
<dbReference type="AlphaFoldDB" id="A0A3B6I400"/>
<evidence type="ECO:0000313" key="5">
    <source>
        <dbReference type="Proteomes" id="UP000019116"/>
    </source>
</evidence>
<dbReference type="InterPro" id="IPR001810">
    <property type="entry name" value="F-box_dom"/>
</dbReference>
<dbReference type="GeneID" id="123087830"/>
<protein>
    <submittedName>
        <fullName evidence="4">Uncharacterized protein</fullName>
    </submittedName>
</protein>
<dbReference type="Gramene" id="TraesROB_scaffold_010926_01G000300.1">
    <property type="protein sequence ID" value="TraesROB_scaffold_010926_01G000300.1"/>
    <property type="gene ID" value="TraesROB_scaffold_010926_01G000300"/>
</dbReference>
<feature type="domain" description="F-box protein AT5G49610-like beta-propeller" evidence="3">
    <location>
        <begin position="173"/>
        <end position="372"/>
    </location>
</feature>
<evidence type="ECO:0000313" key="4">
    <source>
        <dbReference type="EnsemblPlants" id="TraesCS4A02G366700.1"/>
    </source>
</evidence>
<evidence type="ECO:0000259" key="2">
    <source>
        <dbReference type="Pfam" id="PF00646"/>
    </source>
</evidence>
<dbReference type="SUPFAM" id="SSF101898">
    <property type="entry name" value="NHL repeat"/>
    <property type="match status" value="1"/>
</dbReference>
<gene>
    <name evidence="4" type="primary">LOC123087830</name>
</gene>
<feature type="region of interest" description="Disordered" evidence="1">
    <location>
        <begin position="466"/>
        <end position="513"/>
    </location>
</feature>
<dbReference type="PANTHER" id="PTHR32133">
    <property type="entry name" value="OS07G0120400 PROTEIN"/>
    <property type="match status" value="1"/>
</dbReference>
<dbReference type="OrthoDB" id="594692at2759"/>